<keyword evidence="4 6" id="KW-1133">Transmembrane helix</keyword>
<evidence type="ECO:0000256" key="2">
    <source>
        <dbReference type="ARBA" id="ARBA00006117"/>
    </source>
</evidence>
<feature type="transmembrane region" description="Helical" evidence="6">
    <location>
        <begin position="237"/>
        <end position="258"/>
    </location>
</feature>
<keyword evidence="5 6" id="KW-0472">Membrane</keyword>
<keyword evidence="8" id="KW-1185">Reference proteome</keyword>
<dbReference type="PANTHER" id="PTHR16119">
    <property type="entry name" value="TRANSMEMBRANE PROTEIN 144"/>
    <property type="match status" value="1"/>
</dbReference>
<dbReference type="Pfam" id="PF07168">
    <property type="entry name" value="Ureide_permease"/>
    <property type="match status" value="1"/>
</dbReference>
<dbReference type="EMBL" id="CP030840">
    <property type="protein sequence ID" value="AXC13948.1"/>
    <property type="molecule type" value="Genomic_DNA"/>
</dbReference>
<dbReference type="PANTHER" id="PTHR16119:SF17">
    <property type="entry name" value="TRANSMEMBRANE PROTEIN 144"/>
    <property type="match status" value="1"/>
</dbReference>
<feature type="transmembrane region" description="Helical" evidence="6">
    <location>
        <begin position="7"/>
        <end position="24"/>
    </location>
</feature>
<dbReference type="InterPro" id="IPR010651">
    <property type="entry name" value="Sugar_transport"/>
</dbReference>
<evidence type="ECO:0000313" key="7">
    <source>
        <dbReference type="EMBL" id="AXC13948.1"/>
    </source>
</evidence>
<dbReference type="RefSeq" id="WP_114208830.1">
    <property type="nucleotide sequence ID" value="NZ_CP030840.1"/>
</dbReference>
<dbReference type="OrthoDB" id="110585at2"/>
<protein>
    <submittedName>
        <fullName evidence="7">L-rhamnose-proton symporter</fullName>
    </submittedName>
</protein>
<dbReference type="AlphaFoldDB" id="A0A2Z5G4B1"/>
<feature type="transmembrane region" description="Helical" evidence="6">
    <location>
        <begin position="303"/>
        <end position="324"/>
    </location>
</feature>
<reference evidence="7 8" key="1">
    <citation type="journal article" date="2018" name="Front. Microbiol.">
        <title>Hydrolytic Capabilities as a Key to Environmental Success: Chitinolytic and Cellulolytic Acidobacteria From Acidic Sub-arctic Soils and Boreal Peatlands.</title>
        <authorList>
            <person name="Belova S.E."/>
            <person name="Ravin N.V."/>
            <person name="Pankratov T.A."/>
            <person name="Rakitin A.L."/>
            <person name="Ivanova A.A."/>
            <person name="Beletsky A.V."/>
            <person name="Mardanov A.V."/>
            <person name="Sinninghe Damste J.S."/>
            <person name="Dedysh S.N."/>
        </authorList>
    </citation>
    <scope>NUCLEOTIDE SEQUENCE [LARGE SCALE GENOMIC DNA]</scope>
    <source>
        <strain evidence="7 8">SBC82</strain>
    </source>
</reference>
<evidence type="ECO:0000313" key="8">
    <source>
        <dbReference type="Proteomes" id="UP000253606"/>
    </source>
</evidence>
<evidence type="ECO:0000256" key="1">
    <source>
        <dbReference type="ARBA" id="ARBA00004141"/>
    </source>
</evidence>
<feature type="transmembrane region" description="Helical" evidence="6">
    <location>
        <begin position="270"/>
        <end position="291"/>
    </location>
</feature>
<accession>A0A2Z5G4B1</accession>
<name>A0A2Z5G4B1_9BACT</name>
<dbReference type="Proteomes" id="UP000253606">
    <property type="component" value="Chromosome"/>
</dbReference>
<feature type="transmembrane region" description="Helical" evidence="6">
    <location>
        <begin position="194"/>
        <end position="217"/>
    </location>
</feature>
<dbReference type="GO" id="GO:0015144">
    <property type="term" value="F:carbohydrate transmembrane transporter activity"/>
    <property type="evidence" value="ECO:0007669"/>
    <property type="project" value="InterPro"/>
</dbReference>
<feature type="transmembrane region" description="Helical" evidence="6">
    <location>
        <begin position="77"/>
        <end position="97"/>
    </location>
</feature>
<gene>
    <name evidence="7" type="ORF">ACPOL_4678</name>
</gene>
<evidence type="ECO:0000256" key="5">
    <source>
        <dbReference type="ARBA" id="ARBA00023136"/>
    </source>
</evidence>
<proteinExistence type="inferred from homology"/>
<evidence type="ECO:0000256" key="4">
    <source>
        <dbReference type="ARBA" id="ARBA00022989"/>
    </source>
</evidence>
<keyword evidence="3 6" id="KW-0812">Transmembrane</keyword>
<feature type="transmembrane region" description="Helical" evidence="6">
    <location>
        <begin position="44"/>
        <end position="65"/>
    </location>
</feature>
<feature type="transmembrane region" description="Helical" evidence="6">
    <location>
        <begin position="163"/>
        <end position="182"/>
    </location>
</feature>
<organism evidence="7 8">
    <name type="scientific">Acidisarcina polymorpha</name>
    <dbReference type="NCBI Taxonomy" id="2211140"/>
    <lineage>
        <taxon>Bacteria</taxon>
        <taxon>Pseudomonadati</taxon>
        <taxon>Acidobacteriota</taxon>
        <taxon>Terriglobia</taxon>
        <taxon>Terriglobales</taxon>
        <taxon>Acidobacteriaceae</taxon>
        <taxon>Acidisarcina</taxon>
    </lineage>
</organism>
<dbReference type="InterPro" id="IPR009834">
    <property type="entry name" value="Ureide_permease"/>
</dbReference>
<comment type="similarity">
    <text evidence="2">Belongs to the GRP transporter (TC 2.A.7.5) family.</text>
</comment>
<feature type="transmembrane region" description="Helical" evidence="6">
    <location>
        <begin position="130"/>
        <end position="151"/>
    </location>
</feature>
<evidence type="ECO:0000256" key="6">
    <source>
        <dbReference type="SAM" id="Phobius"/>
    </source>
</evidence>
<feature type="transmembrane region" description="Helical" evidence="6">
    <location>
        <begin position="103"/>
        <end position="123"/>
    </location>
</feature>
<dbReference type="KEGG" id="abas:ACPOL_4678"/>
<dbReference type="GO" id="GO:0016020">
    <property type="term" value="C:membrane"/>
    <property type="evidence" value="ECO:0007669"/>
    <property type="project" value="UniProtKB-SubCell"/>
</dbReference>
<evidence type="ECO:0000256" key="3">
    <source>
        <dbReference type="ARBA" id="ARBA00022692"/>
    </source>
</evidence>
<comment type="subcellular location">
    <subcellularLocation>
        <location evidence="1">Membrane</location>
        <topology evidence="1">Multi-pass membrane protein</topology>
    </subcellularLocation>
</comment>
<sequence>MFQPQLYVAAMMLMLLSMLCWGSWANTLKLAKGWSFQAFYWDYVAGILASTLLIGTLLGGGRGFFLRLMQAATPSIALALAGGIVFNIANSLLVAAIEMAGMAVAFPIGIGLALVTGVILNYIQEPSGNPILLVLGIGLVLAAILLSAQAYRLRSTIIESSARGIAISVVAGLLMGLFYPFVARSLRGAHPLDAYTVSTFFALGVLLCALPLNALLMRRPLTDSVPVPWSAYTGAPSRWHLAGLLGGVIWAVGAEANFIASQARIVGPAVSYAIGQGATLISAMWGVFVWREFADAPAASKRLLAPMFLAFLLGLSAVAIAPLYR</sequence>